<sequence>MAAVDAARMTAELRGQLNVYLARSEEMNASLSEANELQADVEERGKPVAAVKDRLEELYRRLSDQIEAEFSHLDSAMDLCGALQRAQAPPEPDPAALKKAQNKKRKVDGSSRAGSPASSAASPMPSYPPAGSPPIPGASLPRPPTAKPTPILPSQSISQPQPIAPATNVKKPSLKNRKDALNAQLPLKPGRPIAVKESKKSATGAQQTPDNYILGRIVMCLQGDKNRYTVEDVDYDPANPTPEGGKWNTTLKAIIPLPEKGDPTTYLDYEFSPGTYVLACYPETTSFYRAIIQSGPHPISVGTGKKKEVTRIYRLTFDDDEGAIRDVPIELVCDPTPL</sequence>
<dbReference type="EMBL" id="BQKY01000008">
    <property type="protein sequence ID" value="GJN91081.1"/>
    <property type="molecule type" value="Genomic_DNA"/>
</dbReference>
<dbReference type="InterPro" id="IPR047288">
    <property type="entry name" value="Tudor_SGF29_rpt1"/>
</dbReference>
<dbReference type="GO" id="GO:0000124">
    <property type="term" value="C:SAGA complex"/>
    <property type="evidence" value="ECO:0007669"/>
    <property type="project" value="InterPro"/>
</dbReference>
<dbReference type="Proteomes" id="UP001342314">
    <property type="component" value="Unassembled WGS sequence"/>
</dbReference>
<dbReference type="InterPro" id="IPR037802">
    <property type="entry name" value="SGF29"/>
</dbReference>
<dbReference type="Gene3D" id="2.30.30.140">
    <property type="match status" value="2"/>
</dbReference>
<dbReference type="PANTHER" id="PTHR21539">
    <property type="entry name" value="SAGA-ASSOCIATED FACTOR 29"/>
    <property type="match status" value="1"/>
</dbReference>
<evidence type="ECO:0000259" key="3">
    <source>
        <dbReference type="PROSITE" id="PS51518"/>
    </source>
</evidence>
<reference evidence="4 5" key="1">
    <citation type="submission" date="2021-12" db="EMBL/GenBank/DDBJ databases">
        <title>High titer production of polyol ester of fatty acids by Rhodotorula paludigena BS15 towards product separation-free biomass refinery.</title>
        <authorList>
            <person name="Mano J."/>
            <person name="Ono H."/>
            <person name="Tanaka T."/>
            <person name="Naito K."/>
            <person name="Sushida H."/>
            <person name="Ike M."/>
            <person name="Tokuyasu K."/>
            <person name="Kitaoka M."/>
        </authorList>
    </citation>
    <scope>NUCLEOTIDE SEQUENCE [LARGE SCALE GENOMIC DNA]</scope>
    <source>
        <strain evidence="4 5">BS15</strain>
    </source>
</reference>
<feature type="domain" description="SGF29 C-terminal" evidence="3">
    <location>
        <begin position="183"/>
        <end position="338"/>
    </location>
</feature>
<evidence type="ECO:0000313" key="5">
    <source>
        <dbReference type="Proteomes" id="UP001342314"/>
    </source>
</evidence>
<feature type="compositionally biased region" description="Low complexity" evidence="2">
    <location>
        <begin position="110"/>
        <end position="124"/>
    </location>
</feature>
<proteinExistence type="predicted"/>
<dbReference type="InterPro" id="IPR010750">
    <property type="entry name" value="SGF29_tudor-like_dom"/>
</dbReference>
<keyword evidence="1" id="KW-0175">Coiled coil</keyword>
<feature type="coiled-coil region" evidence="1">
    <location>
        <begin position="24"/>
        <end position="68"/>
    </location>
</feature>
<feature type="compositionally biased region" description="Polar residues" evidence="2">
    <location>
        <begin position="152"/>
        <end position="161"/>
    </location>
</feature>
<comment type="caution">
    <text evidence="4">The sequence shown here is derived from an EMBL/GenBank/DDBJ whole genome shotgun (WGS) entry which is preliminary data.</text>
</comment>
<gene>
    <name evidence="4" type="ORF">Rhopal_004097-T1</name>
</gene>
<name>A0AAV5GEV1_9BASI</name>
<dbReference type="CDD" id="cd20393">
    <property type="entry name" value="Tudor_SGF29_rpt1"/>
    <property type="match status" value="1"/>
</dbReference>
<dbReference type="Pfam" id="PF07039">
    <property type="entry name" value="SGF29_Tudor"/>
    <property type="match status" value="1"/>
</dbReference>
<evidence type="ECO:0000256" key="2">
    <source>
        <dbReference type="SAM" id="MobiDB-lite"/>
    </source>
</evidence>
<accession>A0AAV5GEV1</accession>
<protein>
    <recommendedName>
        <fullName evidence="3">SGF29 C-terminal domain-containing protein</fullName>
    </recommendedName>
</protein>
<organism evidence="4 5">
    <name type="scientific">Rhodotorula paludigena</name>
    <dbReference type="NCBI Taxonomy" id="86838"/>
    <lineage>
        <taxon>Eukaryota</taxon>
        <taxon>Fungi</taxon>
        <taxon>Dikarya</taxon>
        <taxon>Basidiomycota</taxon>
        <taxon>Pucciniomycotina</taxon>
        <taxon>Microbotryomycetes</taxon>
        <taxon>Sporidiobolales</taxon>
        <taxon>Sporidiobolaceae</taxon>
        <taxon>Rhodotorula</taxon>
    </lineage>
</organism>
<dbReference type="AlphaFoldDB" id="A0AAV5GEV1"/>
<evidence type="ECO:0000256" key="1">
    <source>
        <dbReference type="SAM" id="Coils"/>
    </source>
</evidence>
<keyword evidence="5" id="KW-1185">Reference proteome</keyword>
<feature type="compositionally biased region" description="Pro residues" evidence="2">
    <location>
        <begin position="125"/>
        <end position="151"/>
    </location>
</feature>
<dbReference type="PANTHER" id="PTHR21539:SF0">
    <property type="entry name" value="SAGA-ASSOCIATED FACTOR 29"/>
    <property type="match status" value="1"/>
</dbReference>
<feature type="region of interest" description="Disordered" evidence="2">
    <location>
        <begin position="84"/>
        <end position="207"/>
    </location>
</feature>
<evidence type="ECO:0000313" key="4">
    <source>
        <dbReference type="EMBL" id="GJN91081.1"/>
    </source>
</evidence>
<dbReference type="PROSITE" id="PS51518">
    <property type="entry name" value="SGF29_C"/>
    <property type="match status" value="1"/>
</dbReference>